<name>A0AAV8TJU5_9ROSI</name>
<organism evidence="3 4">
    <name type="scientific">Erythroxylum novogranatense</name>
    <dbReference type="NCBI Taxonomy" id="1862640"/>
    <lineage>
        <taxon>Eukaryota</taxon>
        <taxon>Viridiplantae</taxon>
        <taxon>Streptophyta</taxon>
        <taxon>Embryophyta</taxon>
        <taxon>Tracheophyta</taxon>
        <taxon>Spermatophyta</taxon>
        <taxon>Magnoliopsida</taxon>
        <taxon>eudicotyledons</taxon>
        <taxon>Gunneridae</taxon>
        <taxon>Pentapetalae</taxon>
        <taxon>rosids</taxon>
        <taxon>fabids</taxon>
        <taxon>Malpighiales</taxon>
        <taxon>Erythroxylaceae</taxon>
        <taxon>Erythroxylum</taxon>
    </lineage>
</organism>
<accession>A0AAV8TJU5</accession>
<protein>
    <recommendedName>
        <fullName evidence="2">DUF4283 domain-containing protein</fullName>
    </recommendedName>
</protein>
<reference evidence="3 4" key="1">
    <citation type="submission" date="2021-09" db="EMBL/GenBank/DDBJ databases">
        <title>Genomic insights and catalytic innovation underlie evolution of tropane alkaloids biosynthesis.</title>
        <authorList>
            <person name="Wang Y.-J."/>
            <person name="Tian T."/>
            <person name="Huang J.-P."/>
            <person name="Huang S.-X."/>
        </authorList>
    </citation>
    <scope>NUCLEOTIDE SEQUENCE [LARGE SCALE GENOMIC DNA]</scope>
    <source>
        <strain evidence="3">KIB-2018</strain>
        <tissue evidence="3">Leaf</tissue>
    </source>
</reference>
<dbReference type="Proteomes" id="UP001159364">
    <property type="component" value="Linkage Group LG05"/>
</dbReference>
<feature type="region of interest" description="Disordered" evidence="1">
    <location>
        <begin position="259"/>
        <end position="295"/>
    </location>
</feature>
<dbReference type="EMBL" id="JAIWQS010000005">
    <property type="protein sequence ID" value="KAJ8766218.1"/>
    <property type="molecule type" value="Genomic_DNA"/>
</dbReference>
<evidence type="ECO:0000256" key="1">
    <source>
        <dbReference type="SAM" id="MobiDB-lite"/>
    </source>
</evidence>
<feature type="region of interest" description="Disordered" evidence="1">
    <location>
        <begin position="377"/>
        <end position="433"/>
    </location>
</feature>
<feature type="region of interest" description="Disordered" evidence="1">
    <location>
        <begin position="1"/>
        <end position="53"/>
    </location>
</feature>
<keyword evidence="4" id="KW-1185">Reference proteome</keyword>
<feature type="domain" description="DUF4283" evidence="2">
    <location>
        <begin position="85"/>
        <end position="167"/>
    </location>
</feature>
<evidence type="ECO:0000313" key="3">
    <source>
        <dbReference type="EMBL" id="KAJ8766218.1"/>
    </source>
</evidence>
<proteinExistence type="predicted"/>
<dbReference type="AlphaFoldDB" id="A0AAV8TJU5"/>
<sequence length="537" mass="57646">MESLDLEGQPVKKGRTHKREESPSQSKQSYIAAVTGGHAAGGETPSQGWPEEDPITVEDGDITPVISEQGGSLLLSQTLKAKLDKQWERAVVLKVLGRRVGFAILHDRLQAQWRFRGRMKMIDLDNGFFLVKFQEEGDYFRVLTEGPWVVFAQAVAVQRWSPSFRPSQAVVSHAVVWIRIPNLPLSRYHPRILTALGDLVGASVRLDEETMLANRGKFARIAVEIDLHRPLTPSIELDGLPQVCVRCGVLGHSPTACASGAPTAPPDTLPAQSVGVPVPEQGGSAPAAGGQMDPASSNGYGPWTHVQRRRPPTVRGQGQQRASSARTKQAQGGSRFVVLLNADTVVEKTNHQAPNETAGLPIGMGQRLSLFSFNLTEKPTQQSRPPKAADRSRVPARGAKGKGLIKIAQPRVDQGQTSADPAPSSVLDLPIRLKPTTSDPDLVVTIPTHSEMICDNTIIVGPTPAVADDPLGMDEMADPRAPRGIPAISIEEPPDIAMALVGQEDCSGSGLPSLETPVSVPVEPEDIQVEPSVAELR</sequence>
<gene>
    <name evidence="3" type="ORF">K2173_022277</name>
</gene>
<feature type="compositionally biased region" description="Polar residues" evidence="1">
    <location>
        <begin position="316"/>
        <end position="331"/>
    </location>
</feature>
<evidence type="ECO:0000259" key="2">
    <source>
        <dbReference type="Pfam" id="PF14111"/>
    </source>
</evidence>
<dbReference type="Pfam" id="PF14111">
    <property type="entry name" value="DUF4283"/>
    <property type="match status" value="1"/>
</dbReference>
<evidence type="ECO:0000313" key="4">
    <source>
        <dbReference type="Proteomes" id="UP001159364"/>
    </source>
</evidence>
<comment type="caution">
    <text evidence="3">The sequence shown here is derived from an EMBL/GenBank/DDBJ whole genome shotgun (WGS) entry which is preliminary data.</text>
</comment>
<dbReference type="InterPro" id="IPR025558">
    <property type="entry name" value="DUF4283"/>
</dbReference>
<dbReference type="PANTHER" id="PTHR31286:SF99">
    <property type="entry name" value="DUF4283 DOMAIN-CONTAINING PROTEIN"/>
    <property type="match status" value="1"/>
</dbReference>
<dbReference type="PANTHER" id="PTHR31286">
    <property type="entry name" value="GLYCINE-RICH CELL WALL STRUCTURAL PROTEIN 1.8-LIKE"/>
    <property type="match status" value="1"/>
</dbReference>
<feature type="region of interest" description="Disordered" evidence="1">
    <location>
        <begin position="308"/>
        <end position="331"/>
    </location>
</feature>
<dbReference type="InterPro" id="IPR040256">
    <property type="entry name" value="At4g02000-like"/>
</dbReference>
<feature type="region of interest" description="Disordered" evidence="1">
    <location>
        <begin position="504"/>
        <end position="537"/>
    </location>
</feature>